<sequence>MCLKEISVSMSICIFPCFFVYERHLVPLPGVFMFCNSHRYLRGC</sequence>
<protein>
    <submittedName>
        <fullName evidence="1">Uncharacterized protein</fullName>
    </submittedName>
</protein>
<evidence type="ECO:0000313" key="1">
    <source>
        <dbReference type="EMBL" id="MBX69894.1"/>
    </source>
</evidence>
<name>A0A2P2QSQ5_RHIMU</name>
<proteinExistence type="predicted"/>
<dbReference type="EMBL" id="GGEC01089410">
    <property type="protein sequence ID" value="MBX69894.1"/>
    <property type="molecule type" value="Transcribed_RNA"/>
</dbReference>
<accession>A0A2P2QSQ5</accession>
<dbReference type="AlphaFoldDB" id="A0A2P2QSQ5"/>
<organism evidence="1">
    <name type="scientific">Rhizophora mucronata</name>
    <name type="common">Asiatic mangrove</name>
    <dbReference type="NCBI Taxonomy" id="61149"/>
    <lineage>
        <taxon>Eukaryota</taxon>
        <taxon>Viridiplantae</taxon>
        <taxon>Streptophyta</taxon>
        <taxon>Embryophyta</taxon>
        <taxon>Tracheophyta</taxon>
        <taxon>Spermatophyta</taxon>
        <taxon>Magnoliopsida</taxon>
        <taxon>eudicotyledons</taxon>
        <taxon>Gunneridae</taxon>
        <taxon>Pentapetalae</taxon>
        <taxon>rosids</taxon>
        <taxon>fabids</taxon>
        <taxon>Malpighiales</taxon>
        <taxon>Rhizophoraceae</taxon>
        <taxon>Rhizophora</taxon>
    </lineage>
</organism>
<reference evidence="1" key="1">
    <citation type="submission" date="2018-02" db="EMBL/GenBank/DDBJ databases">
        <title>Rhizophora mucronata_Transcriptome.</title>
        <authorList>
            <person name="Meera S.P."/>
            <person name="Sreeshan A."/>
            <person name="Augustine A."/>
        </authorList>
    </citation>
    <scope>NUCLEOTIDE SEQUENCE</scope>
    <source>
        <tissue evidence="1">Leaf</tissue>
    </source>
</reference>